<keyword evidence="4" id="KW-1185">Reference proteome</keyword>
<evidence type="ECO:0000259" key="2">
    <source>
        <dbReference type="SMART" id="SM00382"/>
    </source>
</evidence>
<evidence type="ECO:0000313" key="3">
    <source>
        <dbReference type="EMBL" id="MFC3192828.1"/>
    </source>
</evidence>
<evidence type="ECO:0000313" key="4">
    <source>
        <dbReference type="Proteomes" id="UP001595533"/>
    </source>
</evidence>
<dbReference type="RefSeq" id="WP_077409501.1">
    <property type="nucleotide sequence ID" value="NZ_JBHRTS010000001.1"/>
</dbReference>
<dbReference type="Proteomes" id="UP001595533">
    <property type="component" value="Unassembled WGS sequence"/>
</dbReference>
<dbReference type="Gene3D" id="3.40.50.300">
    <property type="entry name" value="P-loop containing nucleotide triphosphate hydrolases"/>
    <property type="match status" value="1"/>
</dbReference>
<evidence type="ECO:0000256" key="1">
    <source>
        <dbReference type="SAM" id="Phobius"/>
    </source>
</evidence>
<dbReference type="InterPro" id="IPR003593">
    <property type="entry name" value="AAA+_ATPase"/>
</dbReference>
<keyword evidence="1" id="KW-0472">Membrane</keyword>
<sequence>MNSDTSLKRIALISIICVLALPYVFQLFMNRGPLFPDGGVIESHEIFTELKGFQRLITQHLGSTGDWPDSLSEIAMGLSSSTRQSVDLSVPYQLTSTISQQTDTVELRGQVVVFRLDFSWQCVPELTTLPDALKPTYCGGQLTALTRSVPDQGFFLMVAYLALIAIVIAVVFYHPVLRTLRKADFKLVNQRLTDLPKLARLIQWGGLKSQVITANELNPKAWKKIITFGRADERQKLNWMCRTLPVKQLQKTNRSVHLMQLDGDFPLNVDALYWYTASATTSISRINNHLRQLSEDQIPVVIWAENTEMNQLLQVNHSRIKARHLIPNQQQMTRMLVPNLARQCLLDLLTTHLPINLLSPFQGKGGVIKASQFYGRDHILTQLQNNPSKCFLLVGGRQLGKTSILKAYARILQRSPHKTSCYISMSDHRLLPRLGYQLNISRYRDLTDMLTQYHQQNPGRQLVILLDETDRFISTEAKNGFRLMAEIRSCAEQGLGQMVFAGFWDLYASAVLDYHSPLKNFADILTVGALEEVPAGKLITEPMQLLNQRFSDDQVVPALLAQTGQRANLINLAAAYLVEQLAQQPQIINANLVQQALRSQPLFDAMQGWNNLSSDPLDSALDRILVYLTFIHSFIDVSMVLDHLEQAGKRVESERLKQAFHRLRLAHILTHQNQQYQFAVPLFATQHSPAEANNLLRQELLSLPA</sequence>
<feature type="transmembrane region" description="Helical" evidence="1">
    <location>
        <begin position="6"/>
        <end position="25"/>
    </location>
</feature>
<dbReference type="SMART" id="SM00382">
    <property type="entry name" value="AAA"/>
    <property type="match status" value="1"/>
</dbReference>
<name>A0ABV7J3X2_9GAMM</name>
<dbReference type="SUPFAM" id="SSF52540">
    <property type="entry name" value="P-loop containing nucleoside triphosphate hydrolases"/>
    <property type="match status" value="1"/>
</dbReference>
<protein>
    <submittedName>
        <fullName evidence="3">AAA family ATPase</fullName>
    </submittedName>
</protein>
<keyword evidence="1" id="KW-0812">Transmembrane</keyword>
<organism evidence="3 4">
    <name type="scientific">Marinicella sediminis</name>
    <dbReference type="NCBI Taxonomy" id="1792834"/>
    <lineage>
        <taxon>Bacteria</taxon>
        <taxon>Pseudomonadati</taxon>
        <taxon>Pseudomonadota</taxon>
        <taxon>Gammaproteobacteria</taxon>
        <taxon>Lysobacterales</taxon>
        <taxon>Marinicellaceae</taxon>
        <taxon>Marinicella</taxon>
    </lineage>
</organism>
<dbReference type="Pfam" id="PF13401">
    <property type="entry name" value="AAA_22"/>
    <property type="match status" value="1"/>
</dbReference>
<dbReference type="InterPro" id="IPR049945">
    <property type="entry name" value="AAA_22"/>
</dbReference>
<gene>
    <name evidence="3" type="ORF">ACFODZ_01115</name>
</gene>
<accession>A0ABV7J3X2</accession>
<comment type="caution">
    <text evidence="3">The sequence shown here is derived from an EMBL/GenBank/DDBJ whole genome shotgun (WGS) entry which is preliminary data.</text>
</comment>
<dbReference type="EMBL" id="JBHRTS010000001">
    <property type="protein sequence ID" value="MFC3192828.1"/>
    <property type="molecule type" value="Genomic_DNA"/>
</dbReference>
<keyword evidence="1" id="KW-1133">Transmembrane helix</keyword>
<dbReference type="InterPro" id="IPR027417">
    <property type="entry name" value="P-loop_NTPase"/>
</dbReference>
<proteinExistence type="predicted"/>
<feature type="transmembrane region" description="Helical" evidence="1">
    <location>
        <begin position="154"/>
        <end position="173"/>
    </location>
</feature>
<reference evidence="4" key="1">
    <citation type="journal article" date="2019" name="Int. J. Syst. Evol. Microbiol.">
        <title>The Global Catalogue of Microorganisms (GCM) 10K type strain sequencing project: providing services to taxonomists for standard genome sequencing and annotation.</title>
        <authorList>
            <consortium name="The Broad Institute Genomics Platform"/>
            <consortium name="The Broad Institute Genome Sequencing Center for Infectious Disease"/>
            <person name="Wu L."/>
            <person name="Ma J."/>
        </authorList>
    </citation>
    <scope>NUCLEOTIDE SEQUENCE [LARGE SCALE GENOMIC DNA]</scope>
    <source>
        <strain evidence="4">KCTC 42953</strain>
    </source>
</reference>
<feature type="domain" description="AAA+ ATPase" evidence="2">
    <location>
        <begin position="387"/>
        <end position="632"/>
    </location>
</feature>